<accession>A0A1S6IWQ7</accession>
<name>A0A1S6IWQ7_9FIRM</name>
<dbReference type="Proteomes" id="UP000189464">
    <property type="component" value="Chromosome"/>
</dbReference>
<gene>
    <name evidence="1" type="ORF">B0537_08935</name>
</gene>
<protein>
    <submittedName>
        <fullName evidence="1">Uncharacterized protein</fullName>
    </submittedName>
</protein>
<dbReference type="EMBL" id="CP019698">
    <property type="protein sequence ID" value="AQS59190.1"/>
    <property type="molecule type" value="Genomic_DNA"/>
</dbReference>
<keyword evidence="2" id="KW-1185">Reference proteome</keyword>
<evidence type="ECO:0000313" key="1">
    <source>
        <dbReference type="EMBL" id="AQS59190.1"/>
    </source>
</evidence>
<dbReference type="InterPro" id="IPR046674">
    <property type="entry name" value="DUF6544"/>
</dbReference>
<dbReference type="KEGG" id="dfg:B0537_08935"/>
<dbReference type="RefSeq" id="WP_077714259.1">
    <property type="nucleotide sequence ID" value="NZ_CP019698.1"/>
</dbReference>
<dbReference type="STRING" id="1833852.B0537_08935"/>
<dbReference type="Pfam" id="PF20181">
    <property type="entry name" value="DUF6544"/>
    <property type="match status" value="1"/>
</dbReference>
<organism evidence="1 2">
    <name type="scientific">Desulforamulus ferrireducens</name>
    <dbReference type="NCBI Taxonomy" id="1833852"/>
    <lineage>
        <taxon>Bacteria</taxon>
        <taxon>Bacillati</taxon>
        <taxon>Bacillota</taxon>
        <taxon>Clostridia</taxon>
        <taxon>Eubacteriales</taxon>
        <taxon>Peptococcaceae</taxon>
        <taxon>Desulforamulus</taxon>
    </lineage>
</organism>
<dbReference type="OrthoDB" id="9786534at2"/>
<dbReference type="AlphaFoldDB" id="A0A1S6IWQ7"/>
<evidence type="ECO:0000313" key="2">
    <source>
        <dbReference type="Proteomes" id="UP000189464"/>
    </source>
</evidence>
<proteinExistence type="predicted"/>
<sequence>MKNLYLAEVKRELARQPISQGEVITEKDLAPLPEPVQRFFRHCGYLGQCRMNQAEIVWQEVKFKSSPRAKWMKLNCYQFNSVLPPTRIVYMKSNLLGLFPLEGRDKYQDGQGHMLIKLLKYIPIADARGREMDASCLVTLLAECFLLPAYALQDYIKWTAVDEYCAQAELTYRDTTVSGLFFFNPQGEFTRFVTEDRYYSEKGGTYKKMKWSAVADNYREINGLRLPTFFKGIWHTEKGDYEYFQGSIKGVKTPQLELN</sequence>
<reference evidence="1 2" key="1">
    <citation type="journal article" date="2016" name="Int. J. Syst. Evol. Microbiol.">
        <title>Desulfotomaculum ferrireducens sp. nov., a moderately thermophilic sulfate-reducing and dissimilatory Fe(III)-reducing bacterium isolated from compost.</title>
        <authorList>
            <person name="Yang G."/>
            <person name="Guo J."/>
            <person name="Zhuang L."/>
            <person name="Yuan Y."/>
            <person name="Zhou S."/>
        </authorList>
    </citation>
    <scope>NUCLEOTIDE SEQUENCE [LARGE SCALE GENOMIC DNA]</scope>
    <source>
        <strain evidence="1 2">GSS09</strain>
    </source>
</reference>